<evidence type="ECO:0000313" key="4">
    <source>
        <dbReference type="EMBL" id="QIB64564.1"/>
    </source>
</evidence>
<organism evidence="4 5">
    <name type="scientific">Kineobactrum salinum</name>
    <dbReference type="NCBI Taxonomy" id="2708301"/>
    <lineage>
        <taxon>Bacteria</taxon>
        <taxon>Pseudomonadati</taxon>
        <taxon>Pseudomonadota</taxon>
        <taxon>Gammaproteobacteria</taxon>
        <taxon>Cellvibrionales</taxon>
        <taxon>Halieaceae</taxon>
        <taxon>Kineobactrum</taxon>
    </lineage>
</organism>
<protein>
    <recommendedName>
        <fullName evidence="1">cyclic-guanylate-specific phosphodiesterase</fullName>
        <ecNumber evidence="1">3.1.4.52</ecNumber>
    </recommendedName>
</protein>
<dbReference type="Proteomes" id="UP000477680">
    <property type="component" value="Chromosome"/>
</dbReference>
<reference evidence="4 5" key="1">
    <citation type="submission" date="2020-02" db="EMBL/GenBank/DDBJ databases">
        <title>Genome sequencing for Kineobactrum sp. M2.</title>
        <authorList>
            <person name="Park S.-J."/>
        </authorList>
    </citation>
    <scope>NUCLEOTIDE SEQUENCE [LARGE SCALE GENOMIC DNA]</scope>
    <source>
        <strain evidence="4 5">M2</strain>
    </source>
</reference>
<dbReference type="SMART" id="SM00267">
    <property type="entry name" value="GGDEF"/>
    <property type="match status" value="1"/>
</dbReference>
<dbReference type="CDD" id="cd01948">
    <property type="entry name" value="EAL"/>
    <property type="match status" value="1"/>
</dbReference>
<dbReference type="SUPFAM" id="SSF141868">
    <property type="entry name" value="EAL domain-like"/>
    <property type="match status" value="1"/>
</dbReference>
<dbReference type="PANTHER" id="PTHR33121">
    <property type="entry name" value="CYCLIC DI-GMP PHOSPHODIESTERASE PDEF"/>
    <property type="match status" value="1"/>
</dbReference>
<dbReference type="InterPro" id="IPR000160">
    <property type="entry name" value="GGDEF_dom"/>
</dbReference>
<dbReference type="InterPro" id="IPR035919">
    <property type="entry name" value="EAL_sf"/>
</dbReference>
<feature type="domain" description="EAL" evidence="3">
    <location>
        <begin position="327"/>
        <end position="581"/>
    </location>
</feature>
<keyword evidence="5" id="KW-1185">Reference proteome</keyword>
<dbReference type="KEGG" id="kim:G3T16_03255"/>
<dbReference type="RefSeq" id="WP_163493814.1">
    <property type="nucleotide sequence ID" value="NZ_CP048711.1"/>
</dbReference>
<accession>A0A6C0U544</accession>
<dbReference type="SUPFAM" id="SSF55073">
    <property type="entry name" value="Nucleotide cyclase"/>
    <property type="match status" value="1"/>
</dbReference>
<dbReference type="InterPro" id="IPR029787">
    <property type="entry name" value="Nucleotide_cyclase"/>
</dbReference>
<dbReference type="Pfam" id="PF00563">
    <property type="entry name" value="EAL"/>
    <property type="match status" value="1"/>
</dbReference>
<dbReference type="InterPro" id="IPR043128">
    <property type="entry name" value="Rev_trsase/Diguanyl_cyclase"/>
</dbReference>
<evidence type="ECO:0000313" key="5">
    <source>
        <dbReference type="Proteomes" id="UP000477680"/>
    </source>
</evidence>
<dbReference type="InterPro" id="IPR050706">
    <property type="entry name" value="Cyclic-di-GMP_PDE-like"/>
</dbReference>
<name>A0A6C0U544_9GAMM</name>
<proteinExistence type="predicted"/>
<gene>
    <name evidence="4" type="ORF">G3T16_03255</name>
</gene>
<dbReference type="Gene3D" id="3.30.70.270">
    <property type="match status" value="1"/>
</dbReference>
<evidence type="ECO:0000256" key="1">
    <source>
        <dbReference type="ARBA" id="ARBA00012282"/>
    </source>
</evidence>
<dbReference type="PANTHER" id="PTHR33121:SF70">
    <property type="entry name" value="SIGNALING PROTEIN YKOW"/>
    <property type="match status" value="1"/>
</dbReference>
<dbReference type="EMBL" id="CP048711">
    <property type="protein sequence ID" value="QIB64564.1"/>
    <property type="molecule type" value="Genomic_DNA"/>
</dbReference>
<dbReference type="Gene3D" id="3.20.20.450">
    <property type="entry name" value="EAL domain"/>
    <property type="match status" value="1"/>
</dbReference>
<dbReference type="AlphaFoldDB" id="A0A6C0U544"/>
<dbReference type="InterPro" id="IPR001633">
    <property type="entry name" value="EAL_dom"/>
</dbReference>
<dbReference type="EC" id="3.1.4.52" evidence="1"/>
<dbReference type="PROSITE" id="PS50883">
    <property type="entry name" value="EAL"/>
    <property type="match status" value="1"/>
</dbReference>
<keyword evidence="2" id="KW-0973">c-di-GMP</keyword>
<dbReference type="FunFam" id="3.20.20.450:FF:000001">
    <property type="entry name" value="Cyclic di-GMP phosphodiesterase yahA"/>
    <property type="match status" value="1"/>
</dbReference>
<dbReference type="Pfam" id="PF00990">
    <property type="entry name" value="GGDEF"/>
    <property type="match status" value="1"/>
</dbReference>
<dbReference type="SMART" id="SM00052">
    <property type="entry name" value="EAL"/>
    <property type="match status" value="1"/>
</dbReference>
<evidence type="ECO:0000256" key="2">
    <source>
        <dbReference type="ARBA" id="ARBA00022636"/>
    </source>
</evidence>
<sequence>MIKDIGIIKRLQWRGVRQADEKAASESDQAGRGRVVVLLGGGNQALLTKQLQPHCEIVQPRESRLVRGSFDMAIVDIEGLKQWKDQLLDEKIREEPTFLPIVLVLSDRELRFRLKTFWDTIDEFIITPIQPREFSERIAMLLRTRRLALAQRENLAYLVNHDRITGLPNKNLFLEHLADRIRDASILQKHLHAAVVHISMSQVMRSLGHYGLERAASQCSTRLVALLKNELYIARLTTEEWGLIARPGADLTNFVELCGRLQHLGAEPIVANGERVHLSPRIGVGIYPADGSDAHSLLNCATAALSNARSTAPVFYSSDVQHEALRFIRTQTRLYEALEKRQFELWYQPQLSFATGQVVGVEALVRWRLPGGQLVPPIEFIPVAEATGQIVDIDRWVLDTACATMRGWQERKFAVSRISVNVTVADVETPDFVELVQNALSKHGLLPSNLELELTESALLETGPANLDKLHQLRTCGIRIAVDDFGTGYSSLGYLHKLPVTTLKIDKTFVDHVVRSPTDAAIAETIIWLARKFKLETVAEGVENQAQADVLKARGVDIAQGFFYARPMPERELREWVEVHQNKVSD</sequence>
<dbReference type="GO" id="GO:0071111">
    <property type="term" value="F:cyclic-guanylate-specific phosphodiesterase activity"/>
    <property type="evidence" value="ECO:0007669"/>
    <property type="project" value="UniProtKB-EC"/>
</dbReference>
<evidence type="ECO:0000259" key="3">
    <source>
        <dbReference type="PROSITE" id="PS50883"/>
    </source>
</evidence>